<evidence type="ECO:0000313" key="3">
    <source>
        <dbReference type="Proteomes" id="UP001472866"/>
    </source>
</evidence>
<dbReference type="InterPro" id="IPR029058">
    <property type="entry name" value="AB_hydrolase_fold"/>
</dbReference>
<feature type="signal peptide" evidence="1">
    <location>
        <begin position="1"/>
        <end position="26"/>
    </location>
</feature>
<keyword evidence="1" id="KW-0732">Signal</keyword>
<reference evidence="2 3" key="1">
    <citation type="submission" date="2024-03" db="EMBL/GenBank/DDBJ databases">
        <title>Complete genome sequence of the green alga Chloropicon roscoffensis RCC1871.</title>
        <authorList>
            <person name="Lemieux C."/>
            <person name="Pombert J.-F."/>
            <person name="Otis C."/>
            <person name="Turmel M."/>
        </authorList>
    </citation>
    <scope>NUCLEOTIDE SEQUENCE [LARGE SCALE GENOMIC DNA]</scope>
    <source>
        <strain evidence="2 3">RCC1871</strain>
    </source>
</reference>
<proteinExistence type="predicted"/>
<dbReference type="SUPFAM" id="SSF53474">
    <property type="entry name" value="alpha/beta-Hydrolases"/>
    <property type="match status" value="1"/>
</dbReference>
<organism evidence="2 3">
    <name type="scientific">Chloropicon roscoffensis</name>
    <dbReference type="NCBI Taxonomy" id="1461544"/>
    <lineage>
        <taxon>Eukaryota</taxon>
        <taxon>Viridiplantae</taxon>
        <taxon>Chlorophyta</taxon>
        <taxon>Chloropicophyceae</taxon>
        <taxon>Chloropicales</taxon>
        <taxon>Chloropicaceae</taxon>
        <taxon>Chloropicon</taxon>
    </lineage>
</organism>
<sequence length="586" mass="65968">MLFTKRASWALVAGLLVASLLAGTEAVRDAPFRMEFEDEDFHLSGGAADTDLTKYLKTDPNGKTTALDAYMANGDQTYSWNYNGTKMTGVMPTISGWTAYQVILTSQTWLTPQEAGSCSHWEHDLLIFIPDNLDDTLEQATLFITEGLDPPTSKNDKEQNILLGSAMAAGTKAVTAVLFQVPNQYCTFPGDPKQKRREEDAVIAFTWRTFIDLKRKNDTRADQWPVRLPMVKAAVRAMDATQDFVSKCEKCVKRPRKIDNFITMGASKRGWTTWLTGAVDKRVVAMAPIVMDAANQHQLFHRWYQNFGGWSFAIHDYTDEDLMAELDSPEFTDLLTIIDPFSYKDRLTMPKLVISATGDEFFQVMDDHYWFKEMPGNNLLLRAANADHSEMTGIPVLLPSTMSFFLNIAKQQKQAKALAEGRSVKLRDAPQHPVLTWEFAHVNEGTDQESATMNVTVDVANGPKPEKVWFRYAHTDPNSGRLDFRWFNLDENCALPKVDGKVCPTMMVWFSEEMTPVQQTGSQWVYTVSLKAPAKGWGGFFVELRFPGISELFFELPYTVTTQTVVTPTKLPFPDCHGAECEGKLV</sequence>
<evidence type="ECO:0000313" key="2">
    <source>
        <dbReference type="EMBL" id="WZN65233.1"/>
    </source>
</evidence>
<dbReference type="PANTHER" id="PTHR31497">
    <property type="entry name" value="AUTOCRINE PROLIFERATION REPRESSOR PROTEIN A"/>
    <property type="match status" value="1"/>
</dbReference>
<dbReference type="PANTHER" id="PTHR31497:SF0">
    <property type="entry name" value="AUTOCRINE PROLIFERATION REPRESSOR PROTEIN A"/>
    <property type="match status" value="1"/>
</dbReference>
<dbReference type="AlphaFoldDB" id="A0AAX4PH18"/>
<protein>
    <submittedName>
        <fullName evidence="2">PhoPQ-activated pathogenicity-related protein</fullName>
    </submittedName>
</protein>
<dbReference type="InterPro" id="IPR009199">
    <property type="entry name" value="PhoPQ-act_pathogen-rel_PqaA"/>
</dbReference>
<dbReference type="Gene3D" id="3.40.50.1820">
    <property type="entry name" value="alpha/beta hydrolase"/>
    <property type="match status" value="1"/>
</dbReference>
<evidence type="ECO:0000256" key="1">
    <source>
        <dbReference type="SAM" id="SignalP"/>
    </source>
</evidence>
<dbReference type="Pfam" id="PF10142">
    <property type="entry name" value="PhoPQ_related"/>
    <property type="match status" value="1"/>
</dbReference>
<dbReference type="Proteomes" id="UP001472866">
    <property type="component" value="Chromosome 11"/>
</dbReference>
<name>A0AAX4PH18_9CHLO</name>
<gene>
    <name evidence="2" type="ORF">HKI87_11g67900</name>
</gene>
<keyword evidence="3" id="KW-1185">Reference proteome</keyword>
<accession>A0AAX4PH18</accession>
<dbReference type="EMBL" id="CP151511">
    <property type="protein sequence ID" value="WZN65233.1"/>
    <property type="molecule type" value="Genomic_DNA"/>
</dbReference>
<feature type="chain" id="PRO_5043971362" evidence="1">
    <location>
        <begin position="27"/>
        <end position="586"/>
    </location>
</feature>